<keyword evidence="7" id="KW-1185">Reference proteome</keyword>
<dbReference type="EMBL" id="JAYGHX010000002">
    <property type="protein sequence ID" value="MEA5390394.1"/>
    <property type="molecule type" value="Genomic_DNA"/>
</dbReference>
<dbReference type="InterPro" id="IPR003439">
    <property type="entry name" value="ABC_transporter-like_ATP-bd"/>
</dbReference>
<dbReference type="PANTHER" id="PTHR42734">
    <property type="entry name" value="METAL TRANSPORT SYSTEM ATP-BINDING PROTEIN TM_0124-RELATED"/>
    <property type="match status" value="1"/>
</dbReference>
<evidence type="ECO:0000256" key="3">
    <source>
        <dbReference type="ARBA" id="ARBA00022741"/>
    </source>
</evidence>
<gene>
    <name evidence="6" type="ORF">VB738_03870</name>
</gene>
<keyword evidence="4 6" id="KW-0067">ATP-binding</keyword>
<dbReference type="Pfam" id="PF00005">
    <property type="entry name" value="ABC_tran"/>
    <property type="match status" value="1"/>
</dbReference>
<comment type="caution">
    <text evidence="6">The sequence shown here is derived from an EMBL/GenBank/DDBJ whole genome shotgun (WGS) entry which is preliminary data.</text>
</comment>
<accession>A0ABU5RRL2</accession>
<evidence type="ECO:0000256" key="1">
    <source>
        <dbReference type="ARBA" id="ARBA00005417"/>
    </source>
</evidence>
<feature type="domain" description="ABC transporter" evidence="5">
    <location>
        <begin position="14"/>
        <end position="248"/>
    </location>
</feature>
<dbReference type="PROSITE" id="PS50893">
    <property type="entry name" value="ABC_TRANSPORTER_2"/>
    <property type="match status" value="1"/>
</dbReference>
<protein>
    <submittedName>
        <fullName evidence="6">Metal ABC transporter ATP-binding protein</fullName>
    </submittedName>
</protein>
<dbReference type="Proteomes" id="UP001304461">
    <property type="component" value="Unassembled WGS sequence"/>
</dbReference>
<organism evidence="6 7">
    <name type="scientific">Cyanobium gracile UHCC 0139</name>
    <dbReference type="NCBI Taxonomy" id="3110308"/>
    <lineage>
        <taxon>Bacteria</taxon>
        <taxon>Bacillati</taxon>
        <taxon>Cyanobacteriota</taxon>
        <taxon>Cyanophyceae</taxon>
        <taxon>Synechococcales</taxon>
        <taxon>Prochlorococcaceae</taxon>
        <taxon>Cyanobium</taxon>
    </lineage>
</organism>
<keyword evidence="3" id="KW-0547">Nucleotide-binding</keyword>
<evidence type="ECO:0000313" key="6">
    <source>
        <dbReference type="EMBL" id="MEA5390394.1"/>
    </source>
</evidence>
<evidence type="ECO:0000256" key="2">
    <source>
        <dbReference type="ARBA" id="ARBA00022448"/>
    </source>
</evidence>
<dbReference type="InterPro" id="IPR050153">
    <property type="entry name" value="Metal_Ion_Import_ABC"/>
</dbReference>
<name>A0ABU5RRL2_9CYAN</name>
<reference evidence="6 7" key="1">
    <citation type="submission" date="2023-12" db="EMBL/GenBank/DDBJ databases">
        <title>Baltic Sea Cyanobacteria.</title>
        <authorList>
            <person name="Delbaje E."/>
            <person name="Fewer D.P."/>
            <person name="Shishido T.K."/>
        </authorList>
    </citation>
    <scope>NUCLEOTIDE SEQUENCE [LARGE SCALE GENOMIC DNA]</scope>
    <source>
        <strain evidence="6 7">UHCC 0139</strain>
    </source>
</reference>
<dbReference type="RefSeq" id="WP_323304501.1">
    <property type="nucleotide sequence ID" value="NZ_JAYGHX010000002.1"/>
</dbReference>
<dbReference type="InterPro" id="IPR003593">
    <property type="entry name" value="AAA+_ATPase"/>
</dbReference>
<comment type="similarity">
    <text evidence="1">Belongs to the ABC transporter superfamily.</text>
</comment>
<dbReference type="InterPro" id="IPR027417">
    <property type="entry name" value="P-loop_NTPase"/>
</dbReference>
<keyword evidence="2" id="KW-0813">Transport</keyword>
<dbReference type="GO" id="GO:0005524">
    <property type="term" value="F:ATP binding"/>
    <property type="evidence" value="ECO:0007669"/>
    <property type="project" value="UniProtKB-KW"/>
</dbReference>
<dbReference type="PROSITE" id="PS00211">
    <property type="entry name" value="ABC_TRANSPORTER_1"/>
    <property type="match status" value="1"/>
</dbReference>
<sequence length="265" mass="28982">MPSRPTPFAGSERIAVRNLCVDYHGVVAVHEASLHLDAGTICALVGMNGAGKSTLFKALMGFVRPSAGSIAINGLPLRQARRARAVAYVPQTESVDWNFPVNVHEVVMMGRYGAMNLLRIPRPVDREAVREALERVDLWPLRHRQIGALSGGQRKRAFLARALAQGASVMLLDEPFNGVDIRTEKLMIELFEQFRREGRTLMISTHDLAHVTSFCDQVVLINKTVLAYGETSSVFTSENLALTFGGLRLEGEPTPAADPDAPQAP</sequence>
<proteinExistence type="inferred from homology"/>
<dbReference type="SMART" id="SM00382">
    <property type="entry name" value="AAA"/>
    <property type="match status" value="1"/>
</dbReference>
<dbReference type="PANTHER" id="PTHR42734:SF5">
    <property type="entry name" value="IRON TRANSPORT SYSTEM ATP-BINDING PROTEIN HI_0361-RELATED"/>
    <property type="match status" value="1"/>
</dbReference>
<dbReference type="CDD" id="cd03235">
    <property type="entry name" value="ABC_Metallic_Cations"/>
    <property type="match status" value="1"/>
</dbReference>
<evidence type="ECO:0000313" key="7">
    <source>
        <dbReference type="Proteomes" id="UP001304461"/>
    </source>
</evidence>
<evidence type="ECO:0000256" key="4">
    <source>
        <dbReference type="ARBA" id="ARBA00022840"/>
    </source>
</evidence>
<dbReference type="InterPro" id="IPR017871">
    <property type="entry name" value="ABC_transporter-like_CS"/>
</dbReference>
<dbReference type="SUPFAM" id="SSF52540">
    <property type="entry name" value="P-loop containing nucleoside triphosphate hydrolases"/>
    <property type="match status" value="1"/>
</dbReference>
<evidence type="ECO:0000259" key="5">
    <source>
        <dbReference type="PROSITE" id="PS50893"/>
    </source>
</evidence>
<dbReference type="Gene3D" id="3.40.50.300">
    <property type="entry name" value="P-loop containing nucleotide triphosphate hydrolases"/>
    <property type="match status" value="1"/>
</dbReference>